<dbReference type="InterPro" id="IPR036955">
    <property type="entry name" value="AP2/ERF_dom_sf"/>
</dbReference>
<organism evidence="7">
    <name type="scientific">Anthurium amnicola</name>
    <dbReference type="NCBI Taxonomy" id="1678845"/>
    <lineage>
        <taxon>Eukaryota</taxon>
        <taxon>Viridiplantae</taxon>
        <taxon>Streptophyta</taxon>
        <taxon>Embryophyta</taxon>
        <taxon>Tracheophyta</taxon>
        <taxon>Spermatophyta</taxon>
        <taxon>Magnoliopsida</taxon>
        <taxon>Liliopsida</taxon>
        <taxon>Araceae</taxon>
        <taxon>Pothoideae</taxon>
        <taxon>Potheae</taxon>
        <taxon>Anthurium</taxon>
    </lineage>
</organism>
<evidence type="ECO:0000256" key="2">
    <source>
        <dbReference type="ARBA" id="ARBA00023015"/>
    </source>
</evidence>
<proteinExistence type="predicted"/>
<accession>A0A1D1Z140</accession>
<dbReference type="GO" id="GO:0005634">
    <property type="term" value="C:nucleus"/>
    <property type="evidence" value="ECO:0007669"/>
    <property type="project" value="UniProtKB-SubCell"/>
</dbReference>
<dbReference type="EMBL" id="GDJX01007364">
    <property type="protein sequence ID" value="JAT60572.1"/>
    <property type="molecule type" value="Transcribed_RNA"/>
</dbReference>
<gene>
    <name evidence="7" type="primary">ERF3_1</name>
    <name evidence="7" type="ORF">g.124923</name>
</gene>
<dbReference type="CDD" id="cd00018">
    <property type="entry name" value="AP2"/>
    <property type="match status" value="1"/>
</dbReference>
<dbReference type="SMART" id="SM00380">
    <property type="entry name" value="AP2"/>
    <property type="match status" value="1"/>
</dbReference>
<evidence type="ECO:0000256" key="4">
    <source>
        <dbReference type="ARBA" id="ARBA00023163"/>
    </source>
</evidence>
<dbReference type="GO" id="GO:0003677">
    <property type="term" value="F:DNA binding"/>
    <property type="evidence" value="ECO:0007669"/>
    <property type="project" value="UniProtKB-KW"/>
</dbReference>
<keyword evidence="3" id="KW-0238">DNA-binding</keyword>
<evidence type="ECO:0000313" key="7">
    <source>
        <dbReference type="EMBL" id="JAT60572.1"/>
    </source>
</evidence>
<dbReference type="Pfam" id="PF00847">
    <property type="entry name" value="AP2"/>
    <property type="match status" value="1"/>
</dbReference>
<dbReference type="PANTHER" id="PTHR31677">
    <property type="entry name" value="AP2 DOMAIN CLASS TRANSCRIPTION FACTOR"/>
    <property type="match status" value="1"/>
</dbReference>
<dbReference type="FunFam" id="3.30.730.10:FF:000001">
    <property type="entry name" value="Ethylene-responsive transcription factor 2"/>
    <property type="match status" value="1"/>
</dbReference>
<comment type="subcellular location">
    <subcellularLocation>
        <location evidence="1">Nucleus</location>
    </subcellularLocation>
</comment>
<dbReference type="PROSITE" id="PS51032">
    <property type="entry name" value="AP2_ERF"/>
    <property type="match status" value="1"/>
</dbReference>
<dbReference type="AlphaFoldDB" id="A0A1D1Z140"/>
<dbReference type="PANTHER" id="PTHR31677:SF157">
    <property type="entry name" value="AP2_ERF DOMAIN-CONTAINING PROTEIN"/>
    <property type="match status" value="1"/>
</dbReference>
<dbReference type="InterPro" id="IPR001471">
    <property type="entry name" value="AP2/ERF_dom"/>
</dbReference>
<sequence length="245" mass="25819">MAVETLRVRKDGFLGGSKDPAAASAGVTVAAAAAAAAQAKEAHFRGVRKRPWGRFAAEIRDPWKKTRKWLGTFDTAEEAARAYDEAARNLRGPKAKTNFCYSSPLSGGCDHVEMPSSIGPTLSLSPSFSSSGSAASSSYKQMPQLWLSGGFGGGSDIRDLFPSGAAEAAAAVSGSDFSMYHRFEPVQMVVRGEQAVMAVGLVRKPYEEAAAAPEHLQLQQTVVAANGGKKKPPFAFDLNLPAPLS</sequence>
<name>A0A1D1Z140_9ARAE</name>
<evidence type="ECO:0000256" key="1">
    <source>
        <dbReference type="ARBA" id="ARBA00004123"/>
    </source>
</evidence>
<dbReference type="PRINTS" id="PR00367">
    <property type="entry name" value="ETHRSPELEMNT"/>
</dbReference>
<protein>
    <submittedName>
        <fullName evidence="7">Ethylene-responsive transcription factor 3</fullName>
    </submittedName>
</protein>
<keyword evidence="2" id="KW-0805">Transcription regulation</keyword>
<dbReference type="SUPFAM" id="SSF54171">
    <property type="entry name" value="DNA-binding domain"/>
    <property type="match status" value="1"/>
</dbReference>
<feature type="domain" description="AP2/ERF" evidence="6">
    <location>
        <begin position="43"/>
        <end position="100"/>
    </location>
</feature>
<reference evidence="7" key="1">
    <citation type="submission" date="2015-07" db="EMBL/GenBank/DDBJ databases">
        <title>Transcriptome Assembly of Anthurium amnicola.</title>
        <authorList>
            <person name="Suzuki J."/>
        </authorList>
    </citation>
    <scope>NUCLEOTIDE SEQUENCE</scope>
</reference>
<dbReference type="Gene3D" id="3.30.730.10">
    <property type="entry name" value="AP2/ERF domain"/>
    <property type="match status" value="1"/>
</dbReference>
<dbReference type="GO" id="GO:0003700">
    <property type="term" value="F:DNA-binding transcription factor activity"/>
    <property type="evidence" value="ECO:0007669"/>
    <property type="project" value="InterPro"/>
</dbReference>
<evidence type="ECO:0000259" key="6">
    <source>
        <dbReference type="PROSITE" id="PS51032"/>
    </source>
</evidence>
<evidence type="ECO:0000256" key="3">
    <source>
        <dbReference type="ARBA" id="ARBA00023125"/>
    </source>
</evidence>
<evidence type="ECO:0000256" key="5">
    <source>
        <dbReference type="ARBA" id="ARBA00023242"/>
    </source>
</evidence>
<keyword evidence="5" id="KW-0539">Nucleus</keyword>
<dbReference type="InterPro" id="IPR016177">
    <property type="entry name" value="DNA-bd_dom_sf"/>
</dbReference>
<keyword evidence="4" id="KW-0804">Transcription</keyword>